<feature type="region of interest" description="Disordered" evidence="1">
    <location>
        <begin position="696"/>
        <end position="724"/>
    </location>
</feature>
<dbReference type="SMART" id="SM00137">
    <property type="entry name" value="MAM"/>
    <property type="match status" value="1"/>
</dbReference>
<dbReference type="Pfam" id="PF00629">
    <property type="entry name" value="MAM"/>
    <property type="match status" value="2"/>
</dbReference>
<dbReference type="EMBL" id="WIXE01013126">
    <property type="protein sequence ID" value="KAK5975367.1"/>
    <property type="molecule type" value="Genomic_DNA"/>
</dbReference>
<sequence length="903" mass="99389">MRTLIPLLILLAVGGHAEISSSADLNCDFSTICHWRNASGMEDNGEWVVSNRYEGDPQHLITTRREDDGYFAYTSGFMGRTTALLVSEVVSCQLGGGNIKYWYFKTGIESQLEVCIRQPPGSKDITAFKCYDGLSPNYIQQWIFRVIELPPMSQPFELIFRGTFYPPMDVIALTEIDYSSTLCDDHNHRIRQKRMTPHLIGFHDWQQIRNSDRYKGETMIVVAQTTANETSLESSHENSGLLEQLNVTNMATTAMPFSVTFSTQELSTTTTTTATTSTPSATTAISTELESFFTTTPTTGSTTDPMENFMRLLKQTVPVLPYIPILMRSLQPDATNPVGSNGVFGQVPSPDATSSVGSNGIFGQAPSPAGSQVFGVSQDTRRSPPVNASHFYNTDPVSPPEPQPEPSLIELAKKFGLLGEEDMLTTVPPLSFTLPPLAETTTDVSSMRNIFGMAMTTDRPDTLPTIYPPNLMSADTQKRTMSPSQANMAEPAGRKTETPRKLHNRIFRGKEKQRILTTSTTSTTEKPTEELVVFKKPTKMESEVATKLTELTKYLPKGATDELKLLREIPDIEGLTRGMDLSLVSKPGGFAKLKKQFVERLMRRTIGLPVEEANHSMPPPISPFRIMLGIFPRRPYINIQSCILRMNLEISNSGAEQSAGGSFASDDVTGSKLVGFSEGNDVEFVQFANDLKVTTPHGPPQRALNFAAPTASREDSTEQRSPRVGAAFTPSCPLVDCTFNDKTFCNYVTSVSDHNTSNGSLREWSIASNAVLNSLTGVPHDLSKTGSFIYAGGTTVSPEDTFILSTKLPVELKEAARLDFFVYQAGIKGRLQVCLNTVNNCALNIKGSTIDNKARRWKNYHVPLSTTTHAIHFVADELQDNYAIGLDHIQLLNKYGMAAQSCL</sequence>
<evidence type="ECO:0000313" key="5">
    <source>
        <dbReference type="Proteomes" id="UP001331761"/>
    </source>
</evidence>
<organism evidence="4 5">
    <name type="scientific">Trichostrongylus colubriformis</name>
    <name type="common">Black scour worm</name>
    <dbReference type="NCBI Taxonomy" id="6319"/>
    <lineage>
        <taxon>Eukaryota</taxon>
        <taxon>Metazoa</taxon>
        <taxon>Ecdysozoa</taxon>
        <taxon>Nematoda</taxon>
        <taxon>Chromadorea</taxon>
        <taxon>Rhabditida</taxon>
        <taxon>Rhabditina</taxon>
        <taxon>Rhabditomorpha</taxon>
        <taxon>Strongyloidea</taxon>
        <taxon>Trichostrongylidae</taxon>
        <taxon>Trichostrongylus</taxon>
    </lineage>
</organism>
<evidence type="ECO:0000256" key="2">
    <source>
        <dbReference type="SAM" id="SignalP"/>
    </source>
</evidence>
<keyword evidence="2" id="KW-0732">Signal</keyword>
<dbReference type="GO" id="GO:0016020">
    <property type="term" value="C:membrane"/>
    <property type="evidence" value="ECO:0007669"/>
    <property type="project" value="InterPro"/>
</dbReference>
<proteinExistence type="predicted"/>
<reference evidence="4 5" key="1">
    <citation type="submission" date="2019-10" db="EMBL/GenBank/DDBJ databases">
        <title>Assembly and Annotation for the nematode Trichostrongylus colubriformis.</title>
        <authorList>
            <person name="Martin J."/>
        </authorList>
    </citation>
    <scope>NUCLEOTIDE SEQUENCE [LARGE SCALE GENOMIC DNA]</scope>
    <source>
        <strain evidence="4">G859</strain>
        <tissue evidence="4">Whole worm</tissue>
    </source>
</reference>
<dbReference type="Gene3D" id="2.60.120.200">
    <property type="match status" value="2"/>
</dbReference>
<evidence type="ECO:0000313" key="4">
    <source>
        <dbReference type="EMBL" id="KAK5975367.1"/>
    </source>
</evidence>
<dbReference type="Proteomes" id="UP001331761">
    <property type="component" value="Unassembled WGS sequence"/>
</dbReference>
<evidence type="ECO:0000259" key="3">
    <source>
        <dbReference type="PROSITE" id="PS50060"/>
    </source>
</evidence>
<feature type="domain" description="MAM" evidence="3">
    <location>
        <begin position="25"/>
        <end position="185"/>
    </location>
</feature>
<feature type="signal peptide" evidence="2">
    <location>
        <begin position="1"/>
        <end position="17"/>
    </location>
</feature>
<feature type="region of interest" description="Disordered" evidence="1">
    <location>
        <begin position="473"/>
        <end position="499"/>
    </location>
</feature>
<accession>A0AAN8FAU9</accession>
<feature type="compositionally biased region" description="Basic and acidic residues" evidence="1">
    <location>
        <begin position="712"/>
        <end position="721"/>
    </location>
</feature>
<keyword evidence="5" id="KW-1185">Reference proteome</keyword>
<feature type="compositionally biased region" description="Polar residues" evidence="1">
    <location>
        <begin position="473"/>
        <end position="487"/>
    </location>
</feature>
<dbReference type="InterPro" id="IPR000998">
    <property type="entry name" value="MAM_dom"/>
</dbReference>
<evidence type="ECO:0000256" key="1">
    <source>
        <dbReference type="SAM" id="MobiDB-lite"/>
    </source>
</evidence>
<dbReference type="AlphaFoldDB" id="A0AAN8FAU9"/>
<dbReference type="InterPro" id="IPR013320">
    <property type="entry name" value="ConA-like_dom_sf"/>
</dbReference>
<gene>
    <name evidence="4" type="ORF">GCK32_005231</name>
</gene>
<name>A0AAN8FAU9_TRICO</name>
<feature type="domain" description="MAM" evidence="3">
    <location>
        <begin position="735"/>
        <end position="903"/>
    </location>
</feature>
<feature type="chain" id="PRO_5043008897" description="MAM domain-containing protein" evidence="2">
    <location>
        <begin position="18"/>
        <end position="903"/>
    </location>
</feature>
<dbReference type="SUPFAM" id="SSF49899">
    <property type="entry name" value="Concanavalin A-like lectins/glucanases"/>
    <property type="match status" value="2"/>
</dbReference>
<protein>
    <recommendedName>
        <fullName evidence="3">MAM domain-containing protein</fullName>
    </recommendedName>
</protein>
<comment type="caution">
    <text evidence="4">The sequence shown here is derived from an EMBL/GenBank/DDBJ whole genome shotgun (WGS) entry which is preliminary data.</text>
</comment>
<dbReference type="PROSITE" id="PS50060">
    <property type="entry name" value="MAM_2"/>
    <property type="match status" value="2"/>
</dbReference>